<evidence type="ECO:0000313" key="2">
    <source>
        <dbReference type="Proteomes" id="UP001589818"/>
    </source>
</evidence>
<sequence length="43" mass="4676">MGEMKACKTALFFLPTIRYTSLKNGASDLLLIVWKKSGGQAEG</sequence>
<dbReference type="RefSeq" id="WP_256555664.1">
    <property type="nucleotide sequence ID" value="NZ_JANHOF010000026.1"/>
</dbReference>
<reference evidence="1 2" key="1">
    <citation type="submission" date="2024-09" db="EMBL/GenBank/DDBJ databases">
        <authorList>
            <person name="Sun Q."/>
            <person name="Mori K."/>
        </authorList>
    </citation>
    <scope>NUCLEOTIDE SEQUENCE [LARGE SCALE GENOMIC DNA]</scope>
    <source>
        <strain evidence="1 2">CCM 4839</strain>
    </source>
</reference>
<organism evidence="1 2">
    <name type="scientific">Paenibacillus mendelii</name>
    <dbReference type="NCBI Taxonomy" id="206163"/>
    <lineage>
        <taxon>Bacteria</taxon>
        <taxon>Bacillati</taxon>
        <taxon>Bacillota</taxon>
        <taxon>Bacilli</taxon>
        <taxon>Bacillales</taxon>
        <taxon>Paenibacillaceae</taxon>
        <taxon>Paenibacillus</taxon>
    </lineage>
</organism>
<accession>A0ABV6JI85</accession>
<name>A0ABV6JI85_9BACL</name>
<evidence type="ECO:0000313" key="1">
    <source>
        <dbReference type="EMBL" id="MFC0395630.1"/>
    </source>
</evidence>
<proteinExistence type="predicted"/>
<gene>
    <name evidence="1" type="ORF">ACFFJ8_30200</name>
</gene>
<dbReference type="Proteomes" id="UP001589818">
    <property type="component" value="Unassembled WGS sequence"/>
</dbReference>
<keyword evidence="2" id="KW-1185">Reference proteome</keyword>
<dbReference type="EMBL" id="JBHLVF010000042">
    <property type="protein sequence ID" value="MFC0395630.1"/>
    <property type="molecule type" value="Genomic_DNA"/>
</dbReference>
<comment type="caution">
    <text evidence="1">The sequence shown here is derived from an EMBL/GenBank/DDBJ whole genome shotgun (WGS) entry which is preliminary data.</text>
</comment>
<protein>
    <submittedName>
        <fullName evidence="1">Uncharacterized protein</fullName>
    </submittedName>
</protein>